<dbReference type="Pfam" id="PF01863">
    <property type="entry name" value="YgjP-like"/>
    <property type="match status" value="1"/>
</dbReference>
<sequence length="183" mass="20485">MTAADVERMLRSGEMTVVRSARRKKTYSLQPTADGWKLAVPQRFNVAANLDGIALLLERAQRRRALAPRSDDELRALAEELNSRYFDDGIEPGSVRWVANQRRRFASASGLTGDIRVSDRLRNVPRWVLEAVLVHELAHLRHLDHSPAFRALANRHPKAEAAEVFLEGFAHGEDAAEAAGRQS</sequence>
<dbReference type="EMBL" id="LQQC01000010">
    <property type="protein sequence ID" value="KXZ58392.1"/>
    <property type="molecule type" value="Genomic_DNA"/>
</dbReference>
<name>A0A150H8G7_9MICO</name>
<dbReference type="InterPro" id="IPR053136">
    <property type="entry name" value="UTP_pyrophosphatase-like"/>
</dbReference>
<dbReference type="PANTHER" id="PTHR30399:SF1">
    <property type="entry name" value="UTP PYROPHOSPHATASE"/>
    <property type="match status" value="1"/>
</dbReference>
<dbReference type="InterPro" id="IPR002725">
    <property type="entry name" value="YgjP-like_metallopeptidase"/>
</dbReference>
<dbReference type="CDD" id="cd07344">
    <property type="entry name" value="M48_yhfN_like"/>
    <property type="match status" value="1"/>
</dbReference>
<dbReference type="AlphaFoldDB" id="A0A150H8G7"/>
<dbReference type="PANTHER" id="PTHR30399">
    <property type="entry name" value="UNCHARACTERIZED PROTEIN YGJP"/>
    <property type="match status" value="1"/>
</dbReference>
<gene>
    <name evidence="2" type="ORF">Bravens_01441</name>
</gene>
<comment type="caution">
    <text evidence="2">The sequence shown here is derived from an EMBL/GenBank/DDBJ whole genome shotgun (WGS) entry which is preliminary data.</text>
</comment>
<evidence type="ECO:0000313" key="3">
    <source>
        <dbReference type="Proteomes" id="UP000243589"/>
    </source>
</evidence>
<protein>
    <recommendedName>
        <fullName evidence="1">YgjP-like metallopeptidase domain-containing protein</fullName>
    </recommendedName>
</protein>
<dbReference type="Proteomes" id="UP000243589">
    <property type="component" value="Unassembled WGS sequence"/>
</dbReference>
<dbReference type="Gene3D" id="3.30.2010.10">
    <property type="entry name" value="Metalloproteases ('zincins'), catalytic domain"/>
    <property type="match status" value="1"/>
</dbReference>
<accession>A0A150H8G7</accession>
<reference evidence="2 3" key="1">
    <citation type="submission" date="2016-01" db="EMBL/GenBank/DDBJ databases">
        <title>Use of Whole Genome Sequencing to ascertain that Brevibacterium massiliense (Roux, Raoult 2009) is a later heterotypic synonym of Brevibacterium ravenspurgense (Mages 2008).</title>
        <authorList>
            <person name="Bernier A.-M."/>
            <person name="Burdz T."/>
            <person name="Huynh C."/>
            <person name="Pachecho A.L."/>
            <person name="Wiebe D."/>
            <person name="Bonner C."/>
            <person name="Bernard K."/>
        </authorList>
    </citation>
    <scope>NUCLEOTIDE SEQUENCE [LARGE SCALE GENOMIC DNA]</scope>
    <source>
        <strain evidence="2 3">CCUG56047</strain>
    </source>
</reference>
<feature type="domain" description="YgjP-like metallopeptidase" evidence="1">
    <location>
        <begin position="89"/>
        <end position="156"/>
    </location>
</feature>
<organism evidence="2 3">
    <name type="scientific">Brevibacterium ravenspurgense</name>
    <dbReference type="NCBI Taxonomy" id="479117"/>
    <lineage>
        <taxon>Bacteria</taxon>
        <taxon>Bacillati</taxon>
        <taxon>Actinomycetota</taxon>
        <taxon>Actinomycetes</taxon>
        <taxon>Micrococcales</taxon>
        <taxon>Brevibacteriaceae</taxon>
        <taxon>Brevibacterium</taxon>
    </lineage>
</organism>
<keyword evidence="3" id="KW-1185">Reference proteome</keyword>
<proteinExistence type="predicted"/>
<evidence type="ECO:0000259" key="1">
    <source>
        <dbReference type="Pfam" id="PF01863"/>
    </source>
</evidence>
<evidence type="ECO:0000313" key="2">
    <source>
        <dbReference type="EMBL" id="KXZ58392.1"/>
    </source>
</evidence>
<dbReference type="PATRIC" id="fig|479117.4.peg.1429"/>